<dbReference type="Proteomes" id="UP000542813">
    <property type="component" value="Unassembled WGS sequence"/>
</dbReference>
<dbReference type="SUPFAM" id="SSF51905">
    <property type="entry name" value="FAD/NAD(P)-binding domain"/>
    <property type="match status" value="1"/>
</dbReference>
<evidence type="ECO:0000313" key="3">
    <source>
        <dbReference type="Proteomes" id="UP000542813"/>
    </source>
</evidence>
<protein>
    <submittedName>
        <fullName evidence="2">Flavin-dependent dehydrogenase</fullName>
    </submittedName>
</protein>
<proteinExistence type="predicted"/>
<accession>A0A7W9LM33</accession>
<dbReference type="Pfam" id="PF01494">
    <property type="entry name" value="FAD_binding_3"/>
    <property type="match status" value="1"/>
</dbReference>
<dbReference type="InterPro" id="IPR050407">
    <property type="entry name" value="Geranylgeranyl_reductase"/>
</dbReference>
<evidence type="ECO:0000313" key="2">
    <source>
        <dbReference type="EMBL" id="MBB5788845.1"/>
    </source>
</evidence>
<gene>
    <name evidence="2" type="ORF">HD601_003420</name>
</gene>
<feature type="domain" description="FAD-binding" evidence="1">
    <location>
        <begin position="2"/>
        <end position="156"/>
    </location>
</feature>
<dbReference type="PANTHER" id="PTHR42685:SF19">
    <property type="entry name" value="POSSIBLE OXIDOREDUCTASE"/>
    <property type="match status" value="1"/>
</dbReference>
<comment type="caution">
    <text evidence="2">The sequence shown here is derived from an EMBL/GenBank/DDBJ whole genome shotgun (WGS) entry which is preliminary data.</text>
</comment>
<keyword evidence="3" id="KW-1185">Reference proteome</keyword>
<dbReference type="Gene3D" id="3.50.50.60">
    <property type="entry name" value="FAD/NAD(P)-binding domain"/>
    <property type="match status" value="1"/>
</dbReference>
<dbReference type="InterPro" id="IPR002938">
    <property type="entry name" value="FAD-bd"/>
</dbReference>
<name>A0A7W9LM33_9ACTN</name>
<dbReference type="AlphaFoldDB" id="A0A7W9LM33"/>
<dbReference type="PANTHER" id="PTHR42685">
    <property type="entry name" value="GERANYLGERANYL DIPHOSPHATE REDUCTASE"/>
    <property type="match status" value="1"/>
</dbReference>
<dbReference type="EMBL" id="JACHMM010000001">
    <property type="protein sequence ID" value="MBB5788845.1"/>
    <property type="molecule type" value="Genomic_DNA"/>
</dbReference>
<sequence>MIDVVVAGGGPVGLTAALHAARAGLSVVVYEPRTGPIDKACGEGLMPGAVAALAGLGIHPDGRSLRGIRYVAGRRSAVADFRAGPGRGVRRTTLHAALRSAVDAAGVPVVPAAIDAVAQDADGVDVDGIRARYLVAADGLHSPIRRRLGLDVTVGSARRFGLRRHARLAPWTDYVEVHWAPAAEAYVTPVGADLVGIALLTRARASFDQHLAAFPALVSRLAGHAVTPVLGAGPLRQRSRHRVAGRILLAGDAAGYVDALTGEGVALGMAQARVAVAAIAADAPAGYEAAWRRLTWRYELMTRVLVGATSVSGGRRALVPLAAALPRLFGAAVDVLARPAR</sequence>
<organism evidence="2 3">
    <name type="scientific">Jiangella mangrovi</name>
    <dbReference type="NCBI Taxonomy" id="1524084"/>
    <lineage>
        <taxon>Bacteria</taxon>
        <taxon>Bacillati</taxon>
        <taxon>Actinomycetota</taxon>
        <taxon>Actinomycetes</taxon>
        <taxon>Jiangellales</taxon>
        <taxon>Jiangellaceae</taxon>
        <taxon>Jiangella</taxon>
    </lineage>
</organism>
<dbReference type="InterPro" id="IPR036188">
    <property type="entry name" value="FAD/NAD-bd_sf"/>
</dbReference>
<reference evidence="2 3" key="1">
    <citation type="submission" date="2020-08" db="EMBL/GenBank/DDBJ databases">
        <title>Sequencing the genomes of 1000 actinobacteria strains.</title>
        <authorList>
            <person name="Klenk H.-P."/>
        </authorList>
    </citation>
    <scope>NUCLEOTIDE SEQUENCE [LARGE SCALE GENOMIC DNA]</scope>
    <source>
        <strain evidence="2 3">DSM 102122</strain>
    </source>
</reference>
<dbReference type="GO" id="GO:0071949">
    <property type="term" value="F:FAD binding"/>
    <property type="evidence" value="ECO:0007669"/>
    <property type="project" value="InterPro"/>
</dbReference>
<evidence type="ECO:0000259" key="1">
    <source>
        <dbReference type="Pfam" id="PF01494"/>
    </source>
</evidence>
<dbReference type="PRINTS" id="PR00420">
    <property type="entry name" value="RNGMNOXGNASE"/>
</dbReference>